<dbReference type="SUPFAM" id="SSF48403">
    <property type="entry name" value="Ankyrin repeat"/>
    <property type="match status" value="1"/>
</dbReference>
<dbReference type="InterPro" id="IPR001660">
    <property type="entry name" value="SAM"/>
</dbReference>
<evidence type="ECO:0000256" key="4">
    <source>
        <dbReference type="ARBA" id="ARBA00022737"/>
    </source>
</evidence>
<feature type="repeat" description="ANK" evidence="8">
    <location>
        <begin position="50"/>
        <end position="82"/>
    </location>
</feature>
<dbReference type="InterPro" id="IPR036770">
    <property type="entry name" value="Ankyrin_rpt-contain_sf"/>
</dbReference>
<dbReference type="GO" id="GO:0003950">
    <property type="term" value="F:NAD+ poly-ADP-ribosyltransferase activity"/>
    <property type="evidence" value="ECO:0007669"/>
    <property type="project" value="UniProtKB-EC"/>
</dbReference>
<protein>
    <recommendedName>
        <fullName evidence="1">NAD(+) ADP-ribosyltransferase</fullName>
        <ecNumber evidence="1">2.4.2.30</ecNumber>
    </recommendedName>
</protein>
<evidence type="ECO:0000313" key="11">
    <source>
        <dbReference type="Proteomes" id="UP001162131"/>
    </source>
</evidence>
<comment type="similarity">
    <text evidence="6">Belongs to the ARTD/PARP family.</text>
</comment>
<evidence type="ECO:0000256" key="6">
    <source>
        <dbReference type="ARBA" id="ARBA00024347"/>
    </source>
</evidence>
<dbReference type="Gene3D" id="1.25.40.20">
    <property type="entry name" value="Ankyrin repeat-containing domain"/>
    <property type="match status" value="2"/>
</dbReference>
<reference evidence="10" key="1">
    <citation type="submission" date="2021-09" db="EMBL/GenBank/DDBJ databases">
        <authorList>
            <consortium name="AG Swart"/>
            <person name="Singh M."/>
            <person name="Singh A."/>
            <person name="Seah K."/>
            <person name="Emmerich C."/>
        </authorList>
    </citation>
    <scope>NUCLEOTIDE SEQUENCE</scope>
    <source>
        <strain evidence="10">ATCC30299</strain>
    </source>
</reference>
<evidence type="ECO:0000256" key="1">
    <source>
        <dbReference type="ARBA" id="ARBA00012020"/>
    </source>
</evidence>
<keyword evidence="4" id="KW-0677">Repeat</keyword>
<dbReference type="GO" id="GO:0016779">
    <property type="term" value="F:nucleotidyltransferase activity"/>
    <property type="evidence" value="ECO:0007669"/>
    <property type="project" value="UniProtKB-KW"/>
</dbReference>
<dbReference type="PROSITE" id="PS50088">
    <property type="entry name" value="ANK_REPEAT"/>
    <property type="match status" value="4"/>
</dbReference>
<dbReference type="SMART" id="SM00248">
    <property type="entry name" value="ANK"/>
    <property type="match status" value="4"/>
</dbReference>
<dbReference type="SMART" id="SM00454">
    <property type="entry name" value="SAM"/>
    <property type="match status" value="2"/>
</dbReference>
<dbReference type="Pfam" id="PF13637">
    <property type="entry name" value="Ank_4"/>
    <property type="match status" value="1"/>
</dbReference>
<keyword evidence="11" id="KW-1185">Reference proteome</keyword>
<dbReference type="PRINTS" id="PR01415">
    <property type="entry name" value="ANKYRIN"/>
</dbReference>
<comment type="catalytic activity">
    <reaction evidence="7">
        <text>NAD(+) + (ADP-D-ribosyl)n-acceptor = nicotinamide + (ADP-D-ribosyl)n+1-acceptor + H(+).</text>
        <dbReference type="EC" id="2.4.2.30"/>
    </reaction>
</comment>
<dbReference type="Proteomes" id="UP001162131">
    <property type="component" value="Unassembled WGS sequence"/>
</dbReference>
<evidence type="ECO:0000256" key="7">
    <source>
        <dbReference type="ARBA" id="ARBA00033987"/>
    </source>
</evidence>
<feature type="domain" description="SAM" evidence="9">
    <location>
        <begin position="395"/>
        <end position="467"/>
    </location>
</feature>
<evidence type="ECO:0000256" key="3">
    <source>
        <dbReference type="ARBA" id="ARBA00022695"/>
    </source>
</evidence>
<dbReference type="EMBL" id="CAJZBQ010000037">
    <property type="protein sequence ID" value="CAG9325167.1"/>
    <property type="molecule type" value="Genomic_DNA"/>
</dbReference>
<evidence type="ECO:0000256" key="5">
    <source>
        <dbReference type="ARBA" id="ARBA00023043"/>
    </source>
</evidence>
<proteinExistence type="inferred from homology"/>
<keyword evidence="3" id="KW-0548">Nucleotidyltransferase</keyword>
<dbReference type="Gene3D" id="1.10.150.50">
    <property type="entry name" value="Transcription Factor, Ets-1"/>
    <property type="match status" value="2"/>
</dbReference>
<keyword evidence="2" id="KW-0328">Glycosyltransferase</keyword>
<feature type="repeat" description="ANK" evidence="8">
    <location>
        <begin position="83"/>
        <end position="115"/>
    </location>
</feature>
<feature type="domain" description="SAM" evidence="9">
    <location>
        <begin position="293"/>
        <end position="364"/>
    </location>
</feature>
<dbReference type="Pfam" id="PF07647">
    <property type="entry name" value="SAM_2"/>
    <property type="match status" value="1"/>
</dbReference>
<dbReference type="InterPro" id="IPR002110">
    <property type="entry name" value="Ankyrin_rpt"/>
</dbReference>
<evidence type="ECO:0000256" key="8">
    <source>
        <dbReference type="PROSITE-ProRule" id="PRU00023"/>
    </source>
</evidence>
<sequence>MKFFDKMQALENEEFIKNDNNLSNSLEELSSFRELIKSDPQFINLRDSRLGSTPLISSVISNNFKKIEFLLLSGANPNIPNDLGETPLHIAADNFDYQTAKILLKYSADPKIANLEGETPLHNATYRGDDKIVNLLLQNDADPNSLTTQLGQSPLHIAASNGHLEIIKLLLSHGADPDIKDKQGDSALNLAKNKKIKQILQDWSEEVKYDANTGLWEIREARPSEEDISSRLSLQLQSSISSAVMSPTEKVQSTSLSPFDKHLKSCGTADTTLRMNQGSTSLPGSHEISINAKDNDKLYQFLTNIKLDIYFPNLVNAGFDDFESLISQMNTPLPITADMLDRTGITKPGHQKRILIMIEKVKNSPDDFFNNWNVDENVLTESIWWKCCIFQQTERANLSLKDMLESLNLSFLLENFYEVGYEELEFLVEQMSSELVITDKLLKEEIGIKEPKHRKVILKKLKNISKQTKKSHLQASINCCVF</sequence>
<accession>A0AAU9JJ88</accession>
<keyword evidence="3" id="KW-0808">Transferase</keyword>
<gene>
    <name evidence="10" type="ORF">BSTOLATCC_MIC37913</name>
</gene>
<dbReference type="PROSITE" id="PS50105">
    <property type="entry name" value="SAM_DOMAIN"/>
    <property type="match status" value="2"/>
</dbReference>
<dbReference type="PROSITE" id="PS50297">
    <property type="entry name" value="ANK_REP_REGION"/>
    <property type="match status" value="3"/>
</dbReference>
<dbReference type="PANTHER" id="PTHR24171">
    <property type="entry name" value="ANKYRIN REPEAT DOMAIN-CONTAINING PROTEIN 39-RELATED"/>
    <property type="match status" value="1"/>
</dbReference>
<keyword evidence="5 8" id="KW-0040">ANK repeat</keyword>
<evidence type="ECO:0000259" key="9">
    <source>
        <dbReference type="PROSITE" id="PS50105"/>
    </source>
</evidence>
<feature type="repeat" description="ANK" evidence="8">
    <location>
        <begin position="150"/>
        <end position="182"/>
    </location>
</feature>
<organism evidence="10 11">
    <name type="scientific">Blepharisma stoltei</name>
    <dbReference type="NCBI Taxonomy" id="1481888"/>
    <lineage>
        <taxon>Eukaryota</taxon>
        <taxon>Sar</taxon>
        <taxon>Alveolata</taxon>
        <taxon>Ciliophora</taxon>
        <taxon>Postciliodesmatophora</taxon>
        <taxon>Heterotrichea</taxon>
        <taxon>Heterotrichida</taxon>
        <taxon>Blepharismidae</taxon>
        <taxon>Blepharisma</taxon>
    </lineage>
</organism>
<evidence type="ECO:0000313" key="10">
    <source>
        <dbReference type="EMBL" id="CAG9325167.1"/>
    </source>
</evidence>
<dbReference type="Pfam" id="PF12796">
    <property type="entry name" value="Ank_2"/>
    <property type="match status" value="1"/>
</dbReference>
<name>A0AAU9JJ88_9CILI</name>
<dbReference type="AlphaFoldDB" id="A0AAU9JJ88"/>
<comment type="caution">
    <text evidence="10">The sequence shown here is derived from an EMBL/GenBank/DDBJ whole genome shotgun (WGS) entry which is preliminary data.</text>
</comment>
<evidence type="ECO:0000256" key="2">
    <source>
        <dbReference type="ARBA" id="ARBA00022676"/>
    </source>
</evidence>
<feature type="repeat" description="ANK" evidence="8">
    <location>
        <begin position="116"/>
        <end position="148"/>
    </location>
</feature>
<dbReference type="SUPFAM" id="SSF47769">
    <property type="entry name" value="SAM/Pointed domain"/>
    <property type="match status" value="2"/>
</dbReference>
<dbReference type="InterPro" id="IPR013761">
    <property type="entry name" value="SAM/pointed_sf"/>
</dbReference>
<dbReference type="EC" id="2.4.2.30" evidence="1"/>